<protein>
    <submittedName>
        <fullName evidence="2">Aminoglycoside phosphotransferase</fullName>
    </submittedName>
</protein>
<dbReference type="GO" id="GO:0016740">
    <property type="term" value="F:transferase activity"/>
    <property type="evidence" value="ECO:0007669"/>
    <property type="project" value="UniProtKB-KW"/>
</dbReference>
<dbReference type="eggNOG" id="COG1208">
    <property type="taxonomic scope" value="Bacteria"/>
</dbReference>
<dbReference type="InterPro" id="IPR011009">
    <property type="entry name" value="Kinase-like_dom_sf"/>
</dbReference>
<evidence type="ECO:0000313" key="2">
    <source>
        <dbReference type="EMBL" id="ADU36045.1"/>
    </source>
</evidence>
<feature type="domain" description="Aminoglycoside phosphotransferase" evidence="1">
    <location>
        <begin position="222"/>
        <end position="402"/>
    </location>
</feature>
<gene>
    <name evidence="2" type="ordered locus">Varpa_1835</name>
</gene>
<evidence type="ECO:0000313" key="3">
    <source>
        <dbReference type="Proteomes" id="UP000008917"/>
    </source>
</evidence>
<dbReference type="KEGG" id="vpe:Varpa_1835"/>
<organism evidence="2 3">
    <name type="scientific">Variovorax paradoxus (strain EPS)</name>
    <dbReference type="NCBI Taxonomy" id="595537"/>
    <lineage>
        <taxon>Bacteria</taxon>
        <taxon>Pseudomonadati</taxon>
        <taxon>Pseudomonadota</taxon>
        <taxon>Betaproteobacteria</taxon>
        <taxon>Burkholderiales</taxon>
        <taxon>Comamonadaceae</taxon>
        <taxon>Variovorax</taxon>
    </lineage>
</organism>
<dbReference type="SUPFAM" id="SSF56112">
    <property type="entry name" value="Protein kinase-like (PK-like)"/>
    <property type="match status" value="1"/>
</dbReference>
<name>E6V7N2_VARPE</name>
<accession>E6V7N2</accession>
<reference evidence="2 3" key="2">
    <citation type="journal article" date="2013" name="Genome Announc.">
        <title>Genome of the Root-Associated Plant Growth-Promoting Bacterium Variovorax paradoxus Strain EPS.</title>
        <authorList>
            <person name="Han J.I."/>
            <person name="Spain J.C."/>
            <person name="Leadbetter J.R."/>
            <person name="Ovchinnikova G."/>
            <person name="Goodwin L.A."/>
            <person name="Han C.S."/>
            <person name="Woyke T."/>
            <person name="Davenport K.W."/>
            <person name="Orwin P.M."/>
        </authorList>
    </citation>
    <scope>NUCLEOTIDE SEQUENCE [LARGE SCALE GENOMIC DNA]</scope>
    <source>
        <strain evidence="2 3">EPS</strain>
    </source>
</reference>
<dbReference type="RefSeq" id="WP_013540284.1">
    <property type="nucleotide sequence ID" value="NC_014931.1"/>
</dbReference>
<sequence>MIIITSAAYVDSELQSEFGRLPPAFLPVGNRRLFLRQFAVLHARLPGESIYLSLPESYAIPHRDVRALETEAVQVLRVPDGLSLADSVLFSINTIGRYDEGLRILHGDTLILDLPAAWDCLSVAESADDYNWHADPSPDAAARVWCGYFAFQSAGRLAKCLVAARGSFEKAVSAYDQACYLERVETENWSDFGHVNTFYRSRARITTQRAFNDLAIGDRRVRKTGRPAEKIKAEAGWFEALPSRLRVYAPQLLAYGAVEPDGYSYELEYMCMAPLNELYVHGRNSAAFWSRVFRHLAGWFAACQSAVPMGESERRMAADDSHGMLAEKTRIRMGAHASANGLSLSAPTRLNGRPLPSLAAILERCIDAAARVPLVPGVMHGDLCFSNILFDTRSDCIKVIDPRGLNFEGEPRLLGDLRYDLAKVSHSVLGLYDYIVADAFDIDEGTGLDFHLRIHADEDAAAIQKLFAGLPLLSGMTARHVAPITVMLFLSMLPLHQDTPRRQRAMLANALRLFEQMEH</sequence>
<reference evidence="3" key="1">
    <citation type="submission" date="2010-12" db="EMBL/GenBank/DDBJ databases">
        <title>Complete sequence of Variovorax paradoxus EPS.</title>
        <authorList>
            <consortium name="US DOE Joint Genome Institute"/>
            <person name="Lucas S."/>
            <person name="Copeland A."/>
            <person name="Lapidus A."/>
            <person name="Cheng J.-F."/>
            <person name="Goodwin L."/>
            <person name="Pitluck S."/>
            <person name="Teshima H."/>
            <person name="Detter J.C."/>
            <person name="Han C."/>
            <person name="Tapia R."/>
            <person name="Land M."/>
            <person name="Hauser L."/>
            <person name="Kyrpides N."/>
            <person name="Ivanova N."/>
            <person name="Ovchinnikova G."/>
            <person name="Orwin P."/>
            <person name="Han J.-I.G."/>
            <person name="Woyke T."/>
        </authorList>
    </citation>
    <scope>NUCLEOTIDE SEQUENCE [LARGE SCALE GENOMIC DNA]</scope>
    <source>
        <strain evidence="3">EPS</strain>
    </source>
</reference>
<dbReference type="Proteomes" id="UP000008917">
    <property type="component" value="Chromosome"/>
</dbReference>
<evidence type="ECO:0000259" key="1">
    <source>
        <dbReference type="Pfam" id="PF01636"/>
    </source>
</evidence>
<dbReference type="InterPro" id="IPR002575">
    <property type="entry name" value="Aminoglycoside_PTrfase"/>
</dbReference>
<keyword evidence="2" id="KW-0808">Transferase</keyword>
<dbReference type="Pfam" id="PF01636">
    <property type="entry name" value="APH"/>
    <property type="match status" value="1"/>
</dbReference>
<dbReference type="EMBL" id="CP002417">
    <property type="protein sequence ID" value="ADU36045.1"/>
    <property type="molecule type" value="Genomic_DNA"/>
</dbReference>
<dbReference type="AlphaFoldDB" id="E6V7N2"/>
<dbReference type="STRING" id="595537.Varpa_1835"/>
<proteinExistence type="predicted"/>
<dbReference type="HOGENOM" id="CLU_040642_0_0_4"/>